<keyword evidence="13 25" id="KW-1133">Transmembrane helix</keyword>
<dbReference type="GO" id="GO:0046872">
    <property type="term" value="F:metal ion binding"/>
    <property type="evidence" value="ECO:0007669"/>
    <property type="project" value="UniProtKB-KW"/>
</dbReference>
<evidence type="ECO:0000256" key="6">
    <source>
        <dbReference type="ARBA" id="ARBA00022692"/>
    </source>
</evidence>
<feature type="domain" description="Sushi" evidence="28">
    <location>
        <begin position="1237"/>
        <end position="1298"/>
    </location>
</feature>
<feature type="domain" description="Sushi" evidence="28">
    <location>
        <begin position="679"/>
        <end position="740"/>
    </location>
</feature>
<feature type="domain" description="Sushi" evidence="28">
    <location>
        <begin position="1361"/>
        <end position="1422"/>
    </location>
</feature>
<evidence type="ECO:0000256" key="12">
    <source>
        <dbReference type="ARBA" id="ARBA00022889"/>
    </source>
</evidence>
<feature type="domain" description="Sushi" evidence="28">
    <location>
        <begin position="1563"/>
        <end position="1623"/>
    </location>
</feature>
<keyword evidence="12" id="KW-0130">Cell adhesion</keyword>
<evidence type="ECO:0000256" key="14">
    <source>
        <dbReference type="ARBA" id="ARBA00023136"/>
    </source>
</evidence>
<feature type="disulfide bond" evidence="24">
    <location>
        <begin position="535"/>
        <end position="562"/>
    </location>
</feature>
<feature type="domain" description="EGF-like" evidence="26">
    <location>
        <begin position="339"/>
        <end position="375"/>
    </location>
</feature>
<dbReference type="RefSeq" id="XP_038857704.1">
    <property type="nucleotide sequence ID" value="XM_039001776.1"/>
</dbReference>
<feature type="domain" description="Sushi" evidence="28">
    <location>
        <begin position="617"/>
        <end position="678"/>
    </location>
</feature>
<dbReference type="PRINTS" id="PR00343">
    <property type="entry name" value="SELECTIN"/>
</dbReference>
<comment type="caution">
    <text evidence="23">Lacks conserved residue(s) required for the propagation of feature annotation.</text>
</comment>
<feature type="disulfide bond" evidence="24">
    <location>
        <begin position="711"/>
        <end position="738"/>
    </location>
</feature>
<dbReference type="GO" id="GO:0007155">
    <property type="term" value="P:cell adhesion"/>
    <property type="evidence" value="ECO:0007669"/>
    <property type="project" value="UniProtKB-KW"/>
</dbReference>
<evidence type="ECO:0000256" key="23">
    <source>
        <dbReference type="PROSITE-ProRule" id="PRU00076"/>
    </source>
</evidence>
<dbReference type="PROSITE" id="PS50041">
    <property type="entry name" value="C_TYPE_LECTIN_2"/>
    <property type="match status" value="2"/>
</dbReference>
<feature type="disulfide bond" evidence="24">
    <location>
        <begin position="1269"/>
        <end position="1296"/>
    </location>
</feature>
<dbReference type="GO" id="GO:0030246">
    <property type="term" value="F:carbohydrate binding"/>
    <property type="evidence" value="ECO:0007669"/>
    <property type="project" value="UniProtKB-KW"/>
</dbReference>
<feature type="disulfide bond" evidence="24">
    <location>
        <begin position="1393"/>
        <end position="1420"/>
    </location>
</feature>
<feature type="domain" description="Sushi" evidence="28">
    <location>
        <begin position="503"/>
        <end position="564"/>
    </location>
</feature>
<evidence type="ECO:0000256" key="19">
    <source>
        <dbReference type="ARBA" id="ARBA00041401"/>
    </source>
</evidence>
<evidence type="ECO:0000256" key="13">
    <source>
        <dbReference type="ARBA" id="ARBA00022989"/>
    </source>
</evidence>
<feature type="disulfide bond" evidence="24">
    <location>
        <begin position="1455"/>
        <end position="1482"/>
    </location>
</feature>
<feature type="disulfide bond" evidence="24">
    <location>
        <begin position="835"/>
        <end position="862"/>
    </location>
</feature>
<organism evidence="29 30">
    <name type="scientific">Salvelinus namaycush</name>
    <name type="common">Lake trout</name>
    <name type="synonym">Salmo namaycush</name>
    <dbReference type="NCBI Taxonomy" id="8040"/>
    <lineage>
        <taxon>Eukaryota</taxon>
        <taxon>Metazoa</taxon>
        <taxon>Chordata</taxon>
        <taxon>Craniata</taxon>
        <taxon>Vertebrata</taxon>
        <taxon>Euteleostomi</taxon>
        <taxon>Actinopterygii</taxon>
        <taxon>Neopterygii</taxon>
        <taxon>Teleostei</taxon>
        <taxon>Protacanthopterygii</taxon>
        <taxon>Salmoniformes</taxon>
        <taxon>Salmonidae</taxon>
        <taxon>Salmoninae</taxon>
        <taxon>Salvelinus</taxon>
    </lineage>
</organism>
<gene>
    <name evidence="30" type="primary">LOC120054365</name>
</gene>
<dbReference type="PROSITE" id="PS01186">
    <property type="entry name" value="EGF_2"/>
    <property type="match status" value="1"/>
</dbReference>
<dbReference type="PROSITE" id="PS50923">
    <property type="entry name" value="SUSHI"/>
    <property type="match status" value="20"/>
</dbReference>
<feature type="domain" description="Sushi" evidence="28">
    <location>
        <begin position="865"/>
        <end position="926"/>
    </location>
</feature>
<dbReference type="InterPro" id="IPR001304">
    <property type="entry name" value="C-type_lectin-like"/>
</dbReference>
<feature type="domain" description="Sushi" evidence="28">
    <location>
        <begin position="989"/>
        <end position="1050"/>
    </location>
</feature>
<comment type="function">
    <text evidence="22">Cell-surface glycoprotein having a role in immunoadhesion. Mediates in the adhesion of blood neutrophils in cytokine-activated endothelium through interaction with SELPLG/PSGL1. May have a role in capillary morphogenesis.</text>
</comment>
<dbReference type="CDD" id="cd00054">
    <property type="entry name" value="EGF_CA"/>
    <property type="match status" value="1"/>
</dbReference>
<feature type="domain" description="Sushi" evidence="28">
    <location>
        <begin position="1485"/>
        <end position="1546"/>
    </location>
</feature>
<evidence type="ECO:0000256" key="22">
    <source>
        <dbReference type="ARBA" id="ARBA00045695"/>
    </source>
</evidence>
<feature type="disulfide bond" evidence="24">
    <location>
        <begin position="1331"/>
        <end position="1358"/>
    </location>
</feature>
<feature type="domain" description="Sushi" evidence="28">
    <location>
        <begin position="803"/>
        <end position="864"/>
    </location>
</feature>
<evidence type="ECO:0000256" key="17">
    <source>
        <dbReference type="ARBA" id="ARBA00038738"/>
    </source>
</evidence>
<feature type="disulfide bond" evidence="24">
    <location>
        <begin position="897"/>
        <end position="924"/>
    </location>
</feature>
<sequence>MVVIQNQEENNYLRNILPDKTGSPYYWIGIKKINGNWTWVGTNGTWVGNYSWAPNEPNNKLGEECVEMYVNKGNSENNGKWNDDKCSNLKYPLCYRGLVLAPLPDHVLASPPGHVLASPPGHVLASPPGHVLASPPGHVLASHPDHVLASHPGHVLASHPDHVLASHPGHVLASHPGHVLASHPGHVPASHPGHVLASHPGHVLAKCNNNLTGETGGVQAWTYNYSVNQNLDWDSARQWCRQHYTDMVAIQNQEEIVYLNTMLPRNSQYYWIGLRKVNEMWTWMGTNKTLTKEAENWATGEPNNVGDGQDCVEIYIKRGKDAAKWNDERCTKKKGALCYTASCSEHCCSTHAECLENIGNYTCQCDPGFKGPRCQQAVACDTVSDPEQGSVNCDHPHGLFAFNSSCQFQCARGYQLLGASQLLCQATGFWDHPAAQCQVKQCPSLDSGPHRGTMNCSNPIALHSYNSACEFSCDLGFDLIGPDRIQCDHTGQWTANVSTCTVVRCGPLSPPAMGNMACVDPLGASSFTSSCGFSCEEGYLLRGDTNLTCLSTGQWTNHTPACEKPLFIQKESIMNEFSYGSTCTLECEKGLVLVGTNSTRCPSLAYWSHALPVCQAQQCDILTSPPHGSMNCSDLHGQFHYGSQCLFSCEEGFLLNGLADTECTSLGTWSRRAPLCLAQQCDALTSPPHGSMNCSDLHGQFHYGSQCLFSCEEGFLLNGLADTECTSLGTWSRRAPLCLVVRCGPLSPPAMGNMSCVDPLGASSFTSSCGFSCEEGYLLRGDTNLTCLSTGQWTNHTPACEPQQCDSLTSPPHGSMNCSDLHGQFHYGSQCLFSCEEGFLLNGLADTECTSLGTWSRRAPLCLAQQCDSLTSPPHGSMNCSDLHGQFHYGSQCLFSCEEGFLLNGLADTECTSLGTWSRRAPLCLAQQCDALTSPPHGSMNCSDLHGQFHYGSQCLFSCEEGFLLNGLADTECTSLGTWSRRAPLCLVVRCGPLSPPAMGNMSCVDPLGASSFTSSCGFSCEEGYLLRGDTNLTCLSTGQWTNHTPACEPQQCDSLTSPPHGSMNCSDLHGQFHYGSQCLFSCEEGFLLNGLADTECTSLGTWSRRAPLCLAQQCDALTSPPHGSMNCSDLHGQFHYGSQCLFSCEEGFLLNGLADTECTSLGTWSRRAPLCLVVRCGPLSPPAMGNMSCVDPLGASSFTSSCGFSCEEGYLLRGDTNLTCLSTGQWTNHTPACEPQQCDALTSPPHGSMNCSDLHGQFHYGSQCLFSCEEGFLLNGLADTECTSLGTWSRRAPLCLAQQCDSLTSPPHGSMNCSDLHGQFHYGSQCLFSCEEGFLLNGLADTECTSLGTWSRRAPLCLAQQCDALTSPPHGSMNCSDLHGQFHYGSQCLFSCEEGFLLNGLADTECTSLGTWSRRAPLCLVVRCGPLSPPAMGNMSCVDPLGASSFTSSCGFSCEEGYLLRGDTNLTCLSTGQWTNHTPACEPLQCDALTSPPHGSMNCSDLHGQFHYGSQCLFSCEEGFLLNGLADTECTSLGTWSRRAPLCLVVQCENLLPRLPSPPPTPTSTPPPTRGPFMNCSHSLGEFSFSSLCLFTCSKGYYLNGTEVLSCTSEGQWSDLVPFCQRNITSVQESSRMLAYAVVGAASAAGLLLLLGLGMLVAKKLSKKVTGDFNFDNSLWEERENPAFEIS</sequence>
<name>A0A8U1BYQ0_SALNM</name>
<dbReference type="FunFam" id="3.10.100.10:FF:000007">
    <property type="entry name" value="L-selectin"/>
    <property type="match status" value="1"/>
</dbReference>
<keyword evidence="10" id="KW-0677">Repeat</keyword>
<dbReference type="InterPro" id="IPR016187">
    <property type="entry name" value="CTDL_fold"/>
</dbReference>
<accession>A0A8U1BYQ0</accession>
<keyword evidence="3" id="KW-1003">Cell membrane</keyword>
<dbReference type="InterPro" id="IPR050350">
    <property type="entry name" value="Compl-Cell_Adhes-Reg"/>
</dbReference>
<dbReference type="Gene3D" id="2.10.70.10">
    <property type="entry name" value="Complement Module, domain 1"/>
    <property type="match status" value="20"/>
</dbReference>
<keyword evidence="29" id="KW-1185">Reference proteome</keyword>
<feature type="domain" description="Sushi" evidence="28">
    <location>
        <begin position="1113"/>
        <end position="1174"/>
    </location>
</feature>
<dbReference type="Proteomes" id="UP000808372">
    <property type="component" value="Chromosome 10"/>
</dbReference>
<comment type="subunit">
    <text evidence="17">Interacts with SELPLG/PSGL1 and PODXL2 through the sialyl Lewis X epitope. SELPLG sulfation appears not to be required for this interaction.</text>
</comment>
<dbReference type="CDD" id="cd03592">
    <property type="entry name" value="CLECT_selectins_like"/>
    <property type="match status" value="1"/>
</dbReference>
<feature type="disulfide bond" evidence="24">
    <location>
        <begin position="1207"/>
        <end position="1234"/>
    </location>
</feature>
<proteinExistence type="inferred from homology"/>
<evidence type="ECO:0000256" key="11">
    <source>
        <dbReference type="ARBA" id="ARBA00022837"/>
    </source>
</evidence>
<dbReference type="InterPro" id="IPR000742">
    <property type="entry name" value="EGF"/>
</dbReference>
<feature type="disulfide bond" evidence="24">
    <location>
        <begin position="587"/>
        <end position="614"/>
    </location>
</feature>
<feature type="disulfide bond" evidence="24">
    <location>
        <begin position="410"/>
        <end position="437"/>
    </location>
</feature>
<keyword evidence="8" id="KW-0732">Signal</keyword>
<dbReference type="InterPro" id="IPR000436">
    <property type="entry name" value="Sushi_SCR_CCP_dom"/>
</dbReference>
<reference evidence="30" key="1">
    <citation type="submission" date="2025-08" db="UniProtKB">
        <authorList>
            <consortium name="RefSeq"/>
        </authorList>
    </citation>
    <scope>IDENTIFICATION</scope>
    <source>
        <tissue evidence="30">White muscle</tissue>
    </source>
</reference>
<evidence type="ECO:0000256" key="2">
    <source>
        <dbReference type="ARBA" id="ARBA00007360"/>
    </source>
</evidence>
<dbReference type="InterPro" id="IPR035976">
    <property type="entry name" value="Sushi/SCR/CCP_sf"/>
</dbReference>
<feature type="domain" description="Sushi" evidence="28">
    <location>
        <begin position="927"/>
        <end position="988"/>
    </location>
</feature>
<dbReference type="FunFam" id="2.10.70.10:FF:000001">
    <property type="entry name" value="Selectin P"/>
    <property type="match status" value="19"/>
</dbReference>
<dbReference type="PANTHER" id="PTHR19325:SF493">
    <property type="entry name" value="E-SELECTIN"/>
    <property type="match status" value="1"/>
</dbReference>
<feature type="domain" description="Sushi" evidence="28">
    <location>
        <begin position="1175"/>
        <end position="1236"/>
    </location>
</feature>
<dbReference type="SMART" id="SM00034">
    <property type="entry name" value="CLECT"/>
    <property type="match status" value="2"/>
</dbReference>
<feature type="domain" description="Sushi" evidence="28">
    <location>
        <begin position="378"/>
        <end position="439"/>
    </location>
</feature>
<feature type="disulfide bond" evidence="24">
    <location>
        <begin position="773"/>
        <end position="800"/>
    </location>
</feature>
<dbReference type="InterPro" id="IPR033991">
    <property type="entry name" value="Selectin_CTLD"/>
</dbReference>
<feature type="disulfide bond" evidence="24">
    <location>
        <begin position="959"/>
        <end position="986"/>
    </location>
</feature>
<keyword evidence="11" id="KW-0106">Calcium</keyword>
<feature type="domain" description="Sushi" evidence="28">
    <location>
        <begin position="566"/>
        <end position="616"/>
    </location>
</feature>
<evidence type="ECO:0000259" key="27">
    <source>
        <dbReference type="PROSITE" id="PS50041"/>
    </source>
</evidence>
<dbReference type="InterPro" id="IPR016186">
    <property type="entry name" value="C-type_lectin-like/link_sf"/>
</dbReference>
<dbReference type="Gene3D" id="3.10.100.10">
    <property type="entry name" value="Mannose-Binding Protein A, subunit A"/>
    <property type="match status" value="2"/>
</dbReference>
<dbReference type="GO" id="GO:0005886">
    <property type="term" value="C:plasma membrane"/>
    <property type="evidence" value="ECO:0007669"/>
    <property type="project" value="UniProtKB-SubCell"/>
</dbReference>
<keyword evidence="4 23" id="KW-0245">EGF-like domain</keyword>
<evidence type="ECO:0000256" key="24">
    <source>
        <dbReference type="PROSITE-ProRule" id="PRU00302"/>
    </source>
</evidence>
<dbReference type="SUPFAM" id="SSF57535">
    <property type="entry name" value="Complement control module/SCR domain"/>
    <property type="match status" value="20"/>
</dbReference>
<keyword evidence="14 25" id="KW-0472">Membrane</keyword>
<feature type="domain" description="Sushi" evidence="28">
    <location>
        <begin position="1423"/>
        <end position="1484"/>
    </location>
</feature>
<evidence type="ECO:0000313" key="29">
    <source>
        <dbReference type="Proteomes" id="UP000808372"/>
    </source>
</evidence>
<feature type="disulfide bond" evidence="24">
    <location>
        <begin position="1145"/>
        <end position="1172"/>
    </location>
</feature>
<dbReference type="InterPro" id="IPR002396">
    <property type="entry name" value="Selectin_superfamily"/>
</dbReference>
<feature type="disulfide bond" evidence="24">
    <location>
        <begin position="1517"/>
        <end position="1544"/>
    </location>
</feature>
<evidence type="ECO:0000313" key="30">
    <source>
        <dbReference type="RefSeq" id="XP_038857704.1"/>
    </source>
</evidence>
<evidence type="ECO:0000259" key="28">
    <source>
        <dbReference type="PROSITE" id="PS50923"/>
    </source>
</evidence>
<comment type="subcellular location">
    <subcellularLocation>
        <location evidence="1">Cell membrane</location>
        <topology evidence="1">Single-pass type I membrane protein</topology>
    </subcellularLocation>
</comment>
<evidence type="ECO:0000256" key="18">
    <source>
        <dbReference type="ARBA" id="ARBA00040812"/>
    </source>
</evidence>
<dbReference type="Pfam" id="PF00084">
    <property type="entry name" value="Sushi"/>
    <property type="match status" value="20"/>
</dbReference>
<comment type="similarity">
    <text evidence="2">Belongs to the selectin/LECAM family.</text>
</comment>
<dbReference type="KEGG" id="snh:120054365"/>
<dbReference type="CDD" id="cd00033">
    <property type="entry name" value="CCP"/>
    <property type="match status" value="20"/>
</dbReference>
<evidence type="ECO:0000256" key="8">
    <source>
        <dbReference type="ARBA" id="ARBA00022729"/>
    </source>
</evidence>
<feature type="transmembrane region" description="Helical" evidence="25">
    <location>
        <begin position="1634"/>
        <end position="1659"/>
    </location>
</feature>
<evidence type="ECO:0000256" key="4">
    <source>
        <dbReference type="ARBA" id="ARBA00022536"/>
    </source>
</evidence>
<feature type="domain" description="C-type lectin" evidence="27">
    <location>
        <begin position="218"/>
        <end position="339"/>
    </location>
</feature>
<evidence type="ECO:0000256" key="5">
    <source>
        <dbReference type="ARBA" id="ARBA00022659"/>
    </source>
</evidence>
<feature type="disulfide bond" evidence="24">
    <location>
        <begin position="1083"/>
        <end position="1110"/>
    </location>
</feature>
<feature type="disulfide bond" evidence="23">
    <location>
        <begin position="365"/>
        <end position="374"/>
    </location>
</feature>
<dbReference type="PANTHER" id="PTHR19325">
    <property type="entry name" value="COMPLEMENT COMPONENT-RELATED SUSHI DOMAIN-CONTAINING"/>
    <property type="match status" value="1"/>
</dbReference>
<feature type="disulfide bond" evidence="24">
    <location>
        <begin position="1021"/>
        <end position="1048"/>
    </location>
</feature>
<dbReference type="SUPFAM" id="SSF56436">
    <property type="entry name" value="C-type lectin-like"/>
    <property type="match status" value="2"/>
</dbReference>
<evidence type="ECO:0000256" key="1">
    <source>
        <dbReference type="ARBA" id="ARBA00004251"/>
    </source>
</evidence>
<evidence type="ECO:0000256" key="10">
    <source>
        <dbReference type="ARBA" id="ARBA00022737"/>
    </source>
</evidence>
<dbReference type="PROSITE" id="PS00615">
    <property type="entry name" value="C_TYPE_LECTIN_1"/>
    <property type="match status" value="1"/>
</dbReference>
<evidence type="ECO:0000256" key="21">
    <source>
        <dbReference type="ARBA" id="ARBA00043124"/>
    </source>
</evidence>
<evidence type="ECO:0000256" key="20">
    <source>
        <dbReference type="ARBA" id="ARBA00042113"/>
    </source>
</evidence>
<feature type="domain" description="Sushi" evidence="28">
    <location>
        <begin position="1299"/>
        <end position="1360"/>
    </location>
</feature>
<dbReference type="GeneID" id="120054365"/>
<keyword evidence="7" id="KW-0479">Metal-binding</keyword>
<keyword evidence="9" id="KW-0430">Lectin</keyword>
<evidence type="ECO:0000256" key="7">
    <source>
        <dbReference type="ARBA" id="ARBA00022723"/>
    </source>
</evidence>
<evidence type="ECO:0000256" key="25">
    <source>
        <dbReference type="SAM" id="Phobius"/>
    </source>
</evidence>
<evidence type="ECO:0000256" key="16">
    <source>
        <dbReference type="ARBA" id="ARBA00023180"/>
    </source>
</evidence>
<keyword evidence="5 24" id="KW-0768">Sushi</keyword>
<feature type="domain" description="C-type lectin" evidence="27">
    <location>
        <begin position="1"/>
        <end position="95"/>
    </location>
</feature>
<feature type="disulfide bond" evidence="24">
    <location>
        <begin position="649"/>
        <end position="676"/>
    </location>
</feature>
<evidence type="ECO:0000256" key="9">
    <source>
        <dbReference type="ARBA" id="ARBA00022734"/>
    </source>
</evidence>
<keyword evidence="6 25" id="KW-0812">Transmembrane</keyword>
<dbReference type="PROSITE" id="PS50026">
    <property type="entry name" value="EGF_3"/>
    <property type="match status" value="1"/>
</dbReference>
<evidence type="ECO:0000259" key="26">
    <source>
        <dbReference type="PROSITE" id="PS50026"/>
    </source>
</evidence>
<evidence type="ECO:0000256" key="3">
    <source>
        <dbReference type="ARBA" id="ARBA00022475"/>
    </source>
</evidence>
<dbReference type="InterPro" id="IPR018378">
    <property type="entry name" value="C-type_lectin_CS"/>
</dbReference>
<keyword evidence="16" id="KW-0325">Glycoprotein</keyword>
<dbReference type="Pfam" id="PF00059">
    <property type="entry name" value="Lectin_C"/>
    <property type="match status" value="2"/>
</dbReference>
<feature type="domain" description="Sushi" evidence="28">
    <location>
        <begin position="741"/>
        <end position="802"/>
    </location>
</feature>
<dbReference type="PROSITE" id="PS00022">
    <property type="entry name" value="EGF_1"/>
    <property type="match status" value="1"/>
</dbReference>
<feature type="domain" description="Sushi" evidence="28">
    <location>
        <begin position="440"/>
        <end position="502"/>
    </location>
</feature>
<feature type="disulfide bond" evidence="24">
    <location>
        <begin position="1594"/>
        <end position="1621"/>
    </location>
</feature>
<protein>
    <recommendedName>
        <fullName evidence="18">E-selectin</fullName>
    </recommendedName>
    <alternativeName>
        <fullName evidence="19">CD62 antigen-like family member E</fullName>
    </alternativeName>
    <alternativeName>
        <fullName evidence="20">Endothelial leukocyte adhesion molecule 1</fullName>
    </alternativeName>
    <alternativeName>
        <fullName evidence="21">Leukocyte-endothelial cell adhesion molecule 2</fullName>
    </alternativeName>
</protein>
<keyword evidence="15 23" id="KW-1015">Disulfide bond</keyword>
<feature type="domain" description="Sushi" evidence="28">
    <location>
        <begin position="1051"/>
        <end position="1112"/>
    </location>
</feature>
<feature type="disulfide bond" evidence="24">
    <location>
        <begin position="473"/>
        <end position="500"/>
    </location>
</feature>
<evidence type="ECO:0000256" key="15">
    <source>
        <dbReference type="ARBA" id="ARBA00023157"/>
    </source>
</evidence>
<dbReference type="SMART" id="SM00032">
    <property type="entry name" value="CCP"/>
    <property type="match status" value="20"/>
</dbReference>